<dbReference type="Proteomes" id="UP000308697">
    <property type="component" value="Unassembled WGS sequence"/>
</dbReference>
<reference evidence="2 3" key="1">
    <citation type="submission" date="2019-04" db="EMBL/GenBank/DDBJ databases">
        <title>Streptomyces piniterrae sp. nov., a heliquinomycin-producing actinomycete isolated from rhizosphere soil of Pinus yunnanensis.</title>
        <authorList>
            <person name="Zhuang X."/>
            <person name="Zhao J."/>
        </authorList>
    </citation>
    <scope>NUCLEOTIDE SEQUENCE [LARGE SCALE GENOMIC DNA]</scope>
    <source>
        <strain evidence="3">jys28</strain>
    </source>
</reference>
<dbReference type="EMBL" id="SUMB01000012">
    <property type="protein sequence ID" value="TJZ44632.1"/>
    <property type="molecule type" value="Genomic_DNA"/>
</dbReference>
<keyword evidence="3" id="KW-1185">Reference proteome</keyword>
<dbReference type="AlphaFoldDB" id="A0A4U0MVL9"/>
<comment type="caution">
    <text evidence="2">The sequence shown here is derived from an EMBL/GenBank/DDBJ whole genome shotgun (WGS) entry which is preliminary data.</text>
</comment>
<accession>A0A4U0MVL9</accession>
<dbReference type="RefSeq" id="WP_136743391.1">
    <property type="nucleotide sequence ID" value="NZ_SUMB01000012.1"/>
</dbReference>
<feature type="region of interest" description="Disordered" evidence="1">
    <location>
        <begin position="82"/>
        <end position="101"/>
    </location>
</feature>
<sequence>MPAPLPQRATKGNALPDRHTAMRAHRHVLDDRSRDSHLVAAGLAEPDALRRCRLDPATHPAADGPAIEMNLAIEPGCATWPGTPSLPPQGAPPRCCGSVPT</sequence>
<evidence type="ECO:0000313" key="2">
    <source>
        <dbReference type="EMBL" id="TJZ44632.1"/>
    </source>
</evidence>
<evidence type="ECO:0000256" key="1">
    <source>
        <dbReference type="SAM" id="MobiDB-lite"/>
    </source>
</evidence>
<gene>
    <name evidence="2" type="ORF">FCH28_30475</name>
</gene>
<name>A0A4U0MVL9_9ACTN</name>
<proteinExistence type="predicted"/>
<evidence type="ECO:0000313" key="3">
    <source>
        <dbReference type="Proteomes" id="UP000308697"/>
    </source>
</evidence>
<protein>
    <submittedName>
        <fullName evidence="2">Uncharacterized protein</fullName>
    </submittedName>
</protein>
<organism evidence="2 3">
    <name type="scientific">Streptomyces piniterrae</name>
    <dbReference type="NCBI Taxonomy" id="2571125"/>
    <lineage>
        <taxon>Bacteria</taxon>
        <taxon>Bacillati</taxon>
        <taxon>Actinomycetota</taxon>
        <taxon>Actinomycetes</taxon>
        <taxon>Kitasatosporales</taxon>
        <taxon>Streptomycetaceae</taxon>
        <taxon>Streptomyces</taxon>
    </lineage>
</organism>